<dbReference type="PANTHER" id="PTHR33325:SF11">
    <property type="entry name" value="COLD SHOCK DOMAIN-CONTAINING PROTEIN 4-LIKE"/>
    <property type="match status" value="1"/>
</dbReference>
<feature type="region of interest" description="Disordered" evidence="1">
    <location>
        <begin position="75"/>
        <end position="101"/>
    </location>
</feature>
<organism evidence="2 3">
    <name type="scientific">Microthlaspi erraticum</name>
    <dbReference type="NCBI Taxonomy" id="1685480"/>
    <lineage>
        <taxon>Eukaryota</taxon>
        <taxon>Viridiplantae</taxon>
        <taxon>Streptophyta</taxon>
        <taxon>Embryophyta</taxon>
        <taxon>Tracheophyta</taxon>
        <taxon>Spermatophyta</taxon>
        <taxon>Magnoliopsida</taxon>
        <taxon>eudicotyledons</taxon>
        <taxon>Gunneridae</taxon>
        <taxon>Pentapetalae</taxon>
        <taxon>rosids</taxon>
        <taxon>malvids</taxon>
        <taxon>Brassicales</taxon>
        <taxon>Brassicaceae</taxon>
        <taxon>Coluteocarpeae</taxon>
        <taxon>Microthlaspi</taxon>
    </lineage>
</organism>
<dbReference type="PANTHER" id="PTHR33325">
    <property type="entry name" value="ZINC FINGER, CCHC-TYPE-RELATED"/>
    <property type="match status" value="1"/>
</dbReference>
<proteinExistence type="predicted"/>
<keyword evidence="3" id="KW-1185">Reference proteome</keyword>
<protein>
    <submittedName>
        <fullName evidence="2">Uncharacterized protein</fullName>
    </submittedName>
</protein>
<evidence type="ECO:0000256" key="1">
    <source>
        <dbReference type="SAM" id="MobiDB-lite"/>
    </source>
</evidence>
<accession>A0A6D2JJY4</accession>
<evidence type="ECO:0000313" key="2">
    <source>
        <dbReference type="EMBL" id="CAA7041966.1"/>
    </source>
</evidence>
<name>A0A6D2JJY4_9BRAS</name>
<dbReference type="Proteomes" id="UP000467841">
    <property type="component" value="Unassembled WGS sequence"/>
</dbReference>
<reference evidence="2" key="1">
    <citation type="submission" date="2020-01" db="EMBL/GenBank/DDBJ databases">
        <authorList>
            <person name="Mishra B."/>
        </authorList>
    </citation>
    <scope>NUCLEOTIDE SEQUENCE [LARGE SCALE GENOMIC DNA]</scope>
</reference>
<gene>
    <name evidence="2" type="ORF">MERR_LOCUS29201</name>
</gene>
<evidence type="ECO:0000313" key="3">
    <source>
        <dbReference type="Proteomes" id="UP000467841"/>
    </source>
</evidence>
<feature type="compositionally biased region" description="Basic and acidic residues" evidence="1">
    <location>
        <begin position="90"/>
        <end position="101"/>
    </location>
</feature>
<dbReference type="AlphaFoldDB" id="A0A6D2JJY4"/>
<dbReference type="EMBL" id="CACVBM020001258">
    <property type="protein sequence ID" value="CAA7041966.1"/>
    <property type="molecule type" value="Genomic_DNA"/>
</dbReference>
<comment type="caution">
    <text evidence="2">The sequence shown here is derived from an EMBL/GenBank/DDBJ whole genome shotgun (WGS) entry which is preliminary data.</text>
</comment>
<dbReference type="OrthoDB" id="1098240at2759"/>
<sequence>MYNITSRMKMCGENISEFDMLEKTLSTFHPENIILQQQYRAREFTSYSELMQILLVAEKNNQLVMLNHQLRPTGSVPFPEANVASSSHTKKPERERRRERRRVEVVDVEEKVMMVER</sequence>